<dbReference type="Pfam" id="PF13359">
    <property type="entry name" value="DDE_Tnp_4"/>
    <property type="match status" value="1"/>
</dbReference>
<reference evidence="4" key="1">
    <citation type="journal article" date="2020" name="Nat. Commun.">
        <title>Large-scale genome sequencing of mycorrhizal fungi provides insights into the early evolution of symbiotic traits.</title>
        <authorList>
            <person name="Miyauchi S."/>
            <person name="Kiss E."/>
            <person name="Kuo A."/>
            <person name="Drula E."/>
            <person name="Kohler A."/>
            <person name="Sanchez-Garcia M."/>
            <person name="Morin E."/>
            <person name="Andreopoulos B."/>
            <person name="Barry K.W."/>
            <person name="Bonito G."/>
            <person name="Buee M."/>
            <person name="Carver A."/>
            <person name="Chen C."/>
            <person name="Cichocki N."/>
            <person name="Clum A."/>
            <person name="Culley D."/>
            <person name="Crous P.W."/>
            <person name="Fauchery L."/>
            <person name="Girlanda M."/>
            <person name="Hayes R.D."/>
            <person name="Keri Z."/>
            <person name="LaButti K."/>
            <person name="Lipzen A."/>
            <person name="Lombard V."/>
            <person name="Magnuson J."/>
            <person name="Maillard F."/>
            <person name="Murat C."/>
            <person name="Nolan M."/>
            <person name="Ohm R.A."/>
            <person name="Pangilinan J."/>
            <person name="Pereira M.F."/>
            <person name="Perotto S."/>
            <person name="Peter M."/>
            <person name="Pfister S."/>
            <person name="Riley R."/>
            <person name="Sitrit Y."/>
            <person name="Stielow J.B."/>
            <person name="Szollosi G."/>
            <person name="Zifcakova L."/>
            <person name="Stursova M."/>
            <person name="Spatafora J.W."/>
            <person name="Tedersoo L."/>
            <person name="Vaario L.M."/>
            <person name="Yamada A."/>
            <person name="Yan M."/>
            <person name="Wang P."/>
            <person name="Xu J."/>
            <person name="Bruns T."/>
            <person name="Baldrian P."/>
            <person name="Vilgalys R."/>
            <person name="Dunand C."/>
            <person name="Henrissat B."/>
            <person name="Grigoriev I.V."/>
            <person name="Hibbett D."/>
            <person name="Nagy L.G."/>
            <person name="Martin F.M."/>
        </authorList>
    </citation>
    <scope>NUCLEOTIDE SEQUENCE</scope>
    <source>
        <strain evidence="4">UP504</strain>
    </source>
</reference>
<comment type="caution">
    <text evidence="4">The sequence shown here is derived from an EMBL/GenBank/DDBJ whole genome shotgun (WGS) entry which is preliminary data.</text>
</comment>
<protein>
    <recommendedName>
        <fullName evidence="3">DDE Tnp4 domain-containing protein</fullName>
    </recommendedName>
</protein>
<accession>A0A9P6B001</accession>
<evidence type="ECO:0000259" key="3">
    <source>
        <dbReference type="Pfam" id="PF13359"/>
    </source>
</evidence>
<gene>
    <name evidence="4" type="ORF">BS47DRAFT_1294510</name>
</gene>
<evidence type="ECO:0000256" key="1">
    <source>
        <dbReference type="ARBA" id="ARBA00001968"/>
    </source>
</evidence>
<organism evidence="4 5">
    <name type="scientific">Hydnum rufescens UP504</name>
    <dbReference type="NCBI Taxonomy" id="1448309"/>
    <lineage>
        <taxon>Eukaryota</taxon>
        <taxon>Fungi</taxon>
        <taxon>Dikarya</taxon>
        <taxon>Basidiomycota</taxon>
        <taxon>Agaricomycotina</taxon>
        <taxon>Agaricomycetes</taxon>
        <taxon>Cantharellales</taxon>
        <taxon>Hydnaceae</taxon>
        <taxon>Hydnum</taxon>
    </lineage>
</organism>
<evidence type="ECO:0000256" key="2">
    <source>
        <dbReference type="ARBA" id="ARBA00022723"/>
    </source>
</evidence>
<sequence>MLIHYLGYAITPYTICPFDETELRGTQECLHQTQFNKKLASVRIIVEHAFGDVKG</sequence>
<proteinExistence type="predicted"/>
<dbReference type="InterPro" id="IPR027806">
    <property type="entry name" value="HARBI1_dom"/>
</dbReference>
<evidence type="ECO:0000313" key="4">
    <source>
        <dbReference type="EMBL" id="KAF9514962.1"/>
    </source>
</evidence>
<dbReference type="Proteomes" id="UP000886523">
    <property type="component" value="Unassembled WGS sequence"/>
</dbReference>
<keyword evidence="2" id="KW-0479">Metal-binding</keyword>
<dbReference type="AlphaFoldDB" id="A0A9P6B001"/>
<feature type="domain" description="DDE Tnp4" evidence="3">
    <location>
        <begin position="7"/>
        <end position="54"/>
    </location>
</feature>
<comment type="cofactor">
    <cofactor evidence="1">
        <name>a divalent metal cation</name>
        <dbReference type="ChEBI" id="CHEBI:60240"/>
    </cofactor>
</comment>
<evidence type="ECO:0000313" key="5">
    <source>
        <dbReference type="Proteomes" id="UP000886523"/>
    </source>
</evidence>
<dbReference type="EMBL" id="MU128955">
    <property type="protein sequence ID" value="KAF9514962.1"/>
    <property type="molecule type" value="Genomic_DNA"/>
</dbReference>
<name>A0A9P6B001_9AGAM</name>
<dbReference type="OrthoDB" id="2673155at2759"/>
<dbReference type="GO" id="GO:0046872">
    <property type="term" value="F:metal ion binding"/>
    <property type="evidence" value="ECO:0007669"/>
    <property type="project" value="UniProtKB-KW"/>
</dbReference>
<keyword evidence="5" id="KW-1185">Reference proteome</keyword>